<reference evidence="2" key="1">
    <citation type="submission" date="2020-06" db="EMBL/GenBank/DDBJ databases">
        <title>Draft genome of Bugula neritina, a colonial animal packing powerful symbionts and potential medicines.</title>
        <authorList>
            <person name="Rayko M."/>
        </authorList>
    </citation>
    <scope>NUCLEOTIDE SEQUENCE [LARGE SCALE GENOMIC DNA]</scope>
    <source>
        <strain evidence="2">Kwan_BN1</strain>
    </source>
</reference>
<feature type="signal peptide" evidence="1">
    <location>
        <begin position="1"/>
        <end position="23"/>
    </location>
</feature>
<protein>
    <submittedName>
        <fullName evidence="2">Uncharacterized protein</fullName>
    </submittedName>
</protein>
<dbReference type="Proteomes" id="UP000593567">
    <property type="component" value="Unassembled WGS sequence"/>
</dbReference>
<dbReference type="AlphaFoldDB" id="A0A7J7K7C3"/>
<evidence type="ECO:0000313" key="2">
    <source>
        <dbReference type="EMBL" id="KAF6034103.1"/>
    </source>
</evidence>
<comment type="caution">
    <text evidence="2">The sequence shown here is derived from an EMBL/GenBank/DDBJ whole genome shotgun (WGS) entry which is preliminary data.</text>
</comment>
<proteinExistence type="predicted"/>
<dbReference type="EMBL" id="VXIV02001153">
    <property type="protein sequence ID" value="KAF6034103.1"/>
    <property type="molecule type" value="Genomic_DNA"/>
</dbReference>
<keyword evidence="3" id="KW-1185">Reference proteome</keyword>
<gene>
    <name evidence="2" type="ORF">EB796_007582</name>
</gene>
<accession>A0A7J7K7C3</accession>
<feature type="chain" id="PRO_5029707926" evidence="1">
    <location>
        <begin position="24"/>
        <end position="78"/>
    </location>
</feature>
<evidence type="ECO:0000256" key="1">
    <source>
        <dbReference type="SAM" id="SignalP"/>
    </source>
</evidence>
<sequence>MMCLAMLNITVFQFFLLSSRVRRLQILKISWKSNLYHQLFRVHHRILLHMWMSNTTSSNIRLCAINGNLCYICPYGAN</sequence>
<name>A0A7J7K7C3_BUGNE</name>
<evidence type="ECO:0000313" key="3">
    <source>
        <dbReference type="Proteomes" id="UP000593567"/>
    </source>
</evidence>
<keyword evidence="1" id="KW-0732">Signal</keyword>
<organism evidence="2 3">
    <name type="scientific">Bugula neritina</name>
    <name type="common">Brown bryozoan</name>
    <name type="synonym">Sertularia neritina</name>
    <dbReference type="NCBI Taxonomy" id="10212"/>
    <lineage>
        <taxon>Eukaryota</taxon>
        <taxon>Metazoa</taxon>
        <taxon>Spiralia</taxon>
        <taxon>Lophotrochozoa</taxon>
        <taxon>Bryozoa</taxon>
        <taxon>Gymnolaemata</taxon>
        <taxon>Cheilostomatida</taxon>
        <taxon>Flustrina</taxon>
        <taxon>Buguloidea</taxon>
        <taxon>Bugulidae</taxon>
        <taxon>Bugula</taxon>
    </lineage>
</organism>